<evidence type="ECO:0000313" key="3">
    <source>
        <dbReference type="EMBL" id="KAK4377387.1"/>
    </source>
</evidence>
<comment type="caution">
    <text evidence="3">The sequence shown here is derived from an EMBL/GenBank/DDBJ whole genome shotgun (WGS) entry which is preliminary data.</text>
</comment>
<name>A0AAE1SYB5_9SOLA</name>
<protein>
    <recommendedName>
        <fullName evidence="2">F-box domain-containing protein</fullName>
    </recommendedName>
</protein>
<accession>A0AAE1SYB5</accession>
<feature type="domain" description="F-box" evidence="2">
    <location>
        <begin position="8"/>
        <end position="41"/>
    </location>
</feature>
<dbReference type="AlphaFoldDB" id="A0AAE1SYB5"/>
<gene>
    <name evidence="3" type="ORF">RND71_003683</name>
</gene>
<dbReference type="InterPro" id="IPR053781">
    <property type="entry name" value="F-box_AtFBL13-like"/>
</dbReference>
<feature type="region of interest" description="Disordered" evidence="1">
    <location>
        <begin position="47"/>
        <end position="72"/>
    </location>
</feature>
<organism evidence="3 4">
    <name type="scientific">Anisodus tanguticus</name>
    <dbReference type="NCBI Taxonomy" id="243964"/>
    <lineage>
        <taxon>Eukaryota</taxon>
        <taxon>Viridiplantae</taxon>
        <taxon>Streptophyta</taxon>
        <taxon>Embryophyta</taxon>
        <taxon>Tracheophyta</taxon>
        <taxon>Spermatophyta</taxon>
        <taxon>Magnoliopsida</taxon>
        <taxon>eudicotyledons</taxon>
        <taxon>Gunneridae</taxon>
        <taxon>Pentapetalae</taxon>
        <taxon>asterids</taxon>
        <taxon>lamiids</taxon>
        <taxon>Solanales</taxon>
        <taxon>Solanaceae</taxon>
        <taxon>Solanoideae</taxon>
        <taxon>Hyoscyameae</taxon>
        <taxon>Anisodus</taxon>
    </lineage>
</organism>
<dbReference type="EMBL" id="JAVYJV010000002">
    <property type="protein sequence ID" value="KAK4377387.1"/>
    <property type="molecule type" value="Genomic_DNA"/>
</dbReference>
<dbReference type="Gene3D" id="1.20.1280.50">
    <property type="match status" value="1"/>
</dbReference>
<dbReference type="InterPro" id="IPR036047">
    <property type="entry name" value="F-box-like_dom_sf"/>
</dbReference>
<dbReference type="InterPro" id="IPR001810">
    <property type="entry name" value="F-box_dom"/>
</dbReference>
<dbReference type="Proteomes" id="UP001291623">
    <property type="component" value="Unassembled WGS sequence"/>
</dbReference>
<evidence type="ECO:0000259" key="2">
    <source>
        <dbReference type="Pfam" id="PF12937"/>
    </source>
</evidence>
<dbReference type="CDD" id="cd22160">
    <property type="entry name" value="F-box_AtFBL13-like"/>
    <property type="match status" value="1"/>
</dbReference>
<dbReference type="SUPFAM" id="SSF81383">
    <property type="entry name" value="F-box domain"/>
    <property type="match status" value="1"/>
</dbReference>
<evidence type="ECO:0000313" key="4">
    <source>
        <dbReference type="Proteomes" id="UP001291623"/>
    </source>
</evidence>
<sequence>MAGGDRLSILPEPIILHILSMLLDGKEVVRTSLLSRQWRFLWMSSGIDPVEKSDSGRAKTSYGSGRPEKRKK</sequence>
<keyword evidence="4" id="KW-1185">Reference proteome</keyword>
<dbReference type="PANTHER" id="PTHR32212">
    <property type="entry name" value="CYCLIN-LIKE F-BOX"/>
    <property type="match status" value="1"/>
</dbReference>
<dbReference type="PANTHER" id="PTHR32212:SF234">
    <property type="entry name" value="F-BOX_LRR-REPEAT PROTEIN 13-LIKE"/>
    <property type="match status" value="1"/>
</dbReference>
<dbReference type="Pfam" id="PF12937">
    <property type="entry name" value="F-box-like"/>
    <property type="match status" value="1"/>
</dbReference>
<proteinExistence type="predicted"/>
<reference evidence="3" key="1">
    <citation type="submission" date="2023-12" db="EMBL/GenBank/DDBJ databases">
        <title>Genome assembly of Anisodus tanguticus.</title>
        <authorList>
            <person name="Wang Y.-J."/>
        </authorList>
    </citation>
    <scope>NUCLEOTIDE SEQUENCE</scope>
    <source>
        <strain evidence="3">KB-2021</strain>
        <tissue evidence="3">Leaf</tissue>
    </source>
</reference>
<evidence type="ECO:0000256" key="1">
    <source>
        <dbReference type="SAM" id="MobiDB-lite"/>
    </source>
</evidence>